<feature type="transmembrane region" description="Helical" evidence="9">
    <location>
        <begin position="341"/>
        <end position="367"/>
    </location>
</feature>
<keyword evidence="13" id="KW-1185">Reference proteome</keyword>
<dbReference type="RefSeq" id="WP_148136838.1">
    <property type="nucleotide sequence ID" value="NZ_CP017634.1"/>
</dbReference>
<comment type="function">
    <text evidence="9">Part of the Sec protein translocase complex. Interacts with the SecYEG preprotein conducting channel. SecDF uses the proton motive force (PMF) to complete protein translocation after the ATP-dependent function of SecA.</text>
</comment>
<dbReference type="InterPro" id="IPR005791">
    <property type="entry name" value="SecD"/>
</dbReference>
<dbReference type="HAMAP" id="MF_01463_B">
    <property type="entry name" value="SecD_B"/>
    <property type="match status" value="1"/>
</dbReference>
<dbReference type="InterPro" id="IPR048634">
    <property type="entry name" value="SecD_SecF_C"/>
</dbReference>
<dbReference type="NCBIfam" id="TIGR00916">
    <property type="entry name" value="2A0604s01"/>
    <property type="match status" value="1"/>
</dbReference>
<dbReference type="AlphaFoldDB" id="A0A3G1KYA9"/>
<feature type="transmembrane region" description="Helical" evidence="9">
    <location>
        <begin position="246"/>
        <end position="267"/>
    </location>
</feature>
<reference evidence="12 13" key="1">
    <citation type="submission" date="2016-10" db="EMBL/GenBank/DDBJ databases">
        <title>Complete Genome Sequence of Peptococcaceae strain DCMF.</title>
        <authorList>
            <person name="Edwards R.J."/>
            <person name="Holland S.I."/>
            <person name="Deshpande N.P."/>
            <person name="Wong Y.K."/>
            <person name="Ertan H."/>
            <person name="Manefield M."/>
            <person name="Russell T.L."/>
            <person name="Lee M.J."/>
        </authorList>
    </citation>
    <scope>NUCLEOTIDE SEQUENCE [LARGE SCALE GENOMIC DNA]</scope>
    <source>
        <strain evidence="12 13">DCMF</strain>
    </source>
</reference>
<feature type="transmembrane region" description="Helical" evidence="9">
    <location>
        <begin position="373"/>
        <end position="397"/>
    </location>
</feature>
<dbReference type="Gene3D" id="1.20.1640.10">
    <property type="entry name" value="Multidrug efflux transporter AcrB transmembrane domain"/>
    <property type="match status" value="1"/>
</dbReference>
<comment type="subcellular location">
    <subcellularLocation>
        <location evidence="1 9">Cell membrane</location>
        <topology evidence="1 9">Multi-pass membrane protein</topology>
    </subcellularLocation>
</comment>
<evidence type="ECO:0000259" key="10">
    <source>
        <dbReference type="Pfam" id="PF02355"/>
    </source>
</evidence>
<dbReference type="EMBL" id="CP017634">
    <property type="protein sequence ID" value="ATW27474.1"/>
    <property type="molecule type" value="Genomic_DNA"/>
</dbReference>
<feature type="transmembrane region" description="Helical" evidence="9">
    <location>
        <begin position="299"/>
        <end position="320"/>
    </location>
</feature>
<dbReference type="GO" id="GO:0065002">
    <property type="term" value="P:intracellular protein transmembrane transport"/>
    <property type="evidence" value="ECO:0007669"/>
    <property type="project" value="UniProtKB-UniRule"/>
</dbReference>
<dbReference type="OrthoDB" id="9805019at2"/>
<sequence>MHSKRVFFITVFITVTLFFLSIFGIKLGSFEIKGADQMRYGIDIRGGVEATYEPKDWDQAPTDNELEAARAIIETRMDASNITDRDVTIDKSNGKIIVQFPWKSDEADFDPQKAVSELGETARLTFRDPDGNIVLEGTDVAKSSGQINQVTMNPVVVLELSDQGAAKFAAATGRLIGQRISIYMDETLISSPIVETQIIGGNAEITNMESLEAASALAHKINSGALPFSLVVKNCTIISPTLGSNALAVMVLAGKLAFMLVCLFMLLYYRLPGLVACIALVLQVTGQLLALSVPQFTLTLPGIAGVILSIGMGVDANVIISERIKEEINTGKTLGRAIDRGFERAFSSVFDGNITVIIVAVILIIFGSGALLSFGYTLLCGVIMNFIAGVTASRLMIRSLSNFEAFRKPQFFGARRLAK</sequence>
<dbReference type="PANTHER" id="PTHR30081">
    <property type="entry name" value="PROTEIN-EXPORT MEMBRANE PROTEIN SEC"/>
    <property type="match status" value="1"/>
</dbReference>
<evidence type="ECO:0000256" key="5">
    <source>
        <dbReference type="ARBA" id="ARBA00022927"/>
    </source>
</evidence>
<evidence type="ECO:0000256" key="1">
    <source>
        <dbReference type="ARBA" id="ARBA00004651"/>
    </source>
</evidence>
<evidence type="ECO:0000256" key="9">
    <source>
        <dbReference type="HAMAP-Rule" id="MF_01463"/>
    </source>
</evidence>
<dbReference type="KEGG" id="fwa:DCMF_24400"/>
<protein>
    <recommendedName>
        <fullName evidence="9">Protein translocase subunit SecD</fullName>
    </recommendedName>
</protein>
<dbReference type="GO" id="GO:0006605">
    <property type="term" value="P:protein targeting"/>
    <property type="evidence" value="ECO:0007669"/>
    <property type="project" value="UniProtKB-UniRule"/>
</dbReference>
<evidence type="ECO:0000313" key="13">
    <source>
        <dbReference type="Proteomes" id="UP000323521"/>
    </source>
</evidence>
<accession>A0A3G1KYA9</accession>
<feature type="domain" description="SecDF P1 head subdomain" evidence="11">
    <location>
        <begin position="132"/>
        <end position="227"/>
    </location>
</feature>
<dbReference type="Pfam" id="PF02355">
    <property type="entry name" value="SecD_SecF_C"/>
    <property type="match status" value="1"/>
</dbReference>
<evidence type="ECO:0000256" key="8">
    <source>
        <dbReference type="ARBA" id="ARBA00023136"/>
    </source>
</evidence>
<dbReference type="GO" id="GO:0043952">
    <property type="term" value="P:protein transport by the Sec complex"/>
    <property type="evidence" value="ECO:0007669"/>
    <property type="project" value="UniProtKB-UniRule"/>
</dbReference>
<dbReference type="SUPFAM" id="SSF82866">
    <property type="entry name" value="Multidrug efflux transporter AcrB transmembrane domain"/>
    <property type="match status" value="1"/>
</dbReference>
<proteinExistence type="inferred from homology"/>
<keyword evidence="2 9" id="KW-0813">Transport</keyword>
<dbReference type="InterPro" id="IPR054384">
    <property type="entry name" value="SecDF_P1_head"/>
</dbReference>
<evidence type="ECO:0000256" key="4">
    <source>
        <dbReference type="ARBA" id="ARBA00022692"/>
    </source>
</evidence>
<evidence type="ECO:0000256" key="3">
    <source>
        <dbReference type="ARBA" id="ARBA00022475"/>
    </source>
</evidence>
<evidence type="ECO:0000256" key="7">
    <source>
        <dbReference type="ARBA" id="ARBA00023010"/>
    </source>
</evidence>
<keyword evidence="5 9" id="KW-0653">Protein transport</keyword>
<dbReference type="GO" id="GO:0005886">
    <property type="term" value="C:plasma membrane"/>
    <property type="evidence" value="ECO:0007669"/>
    <property type="project" value="UniProtKB-SubCell"/>
</dbReference>
<comment type="subunit">
    <text evidence="9">Forms a complex with SecF. Part of the essential Sec protein translocation apparatus which comprises SecA, SecYEG and auxiliary proteins SecDF. Other proteins may also be involved.</text>
</comment>
<evidence type="ECO:0000256" key="2">
    <source>
        <dbReference type="ARBA" id="ARBA00022448"/>
    </source>
</evidence>
<keyword evidence="4 9" id="KW-0812">Transmembrane</keyword>
<dbReference type="NCBIfam" id="TIGR01129">
    <property type="entry name" value="secD"/>
    <property type="match status" value="1"/>
</dbReference>
<evidence type="ECO:0000256" key="6">
    <source>
        <dbReference type="ARBA" id="ARBA00022989"/>
    </source>
</evidence>
<feature type="domain" description="Protein export membrane protein SecD/SecF C-terminal" evidence="10">
    <location>
        <begin position="230"/>
        <end position="390"/>
    </location>
</feature>
<dbReference type="Proteomes" id="UP000323521">
    <property type="component" value="Chromosome"/>
</dbReference>
<dbReference type="PANTHER" id="PTHR30081:SF1">
    <property type="entry name" value="PROTEIN TRANSLOCASE SUBUNIT SECD"/>
    <property type="match status" value="1"/>
</dbReference>
<dbReference type="GO" id="GO:0015450">
    <property type="term" value="F:protein-transporting ATPase activity"/>
    <property type="evidence" value="ECO:0007669"/>
    <property type="project" value="InterPro"/>
</dbReference>
<dbReference type="Pfam" id="PF22599">
    <property type="entry name" value="SecDF_P1_head"/>
    <property type="match status" value="1"/>
</dbReference>
<keyword evidence="3 9" id="KW-1003">Cell membrane</keyword>
<dbReference type="InterPro" id="IPR022813">
    <property type="entry name" value="SecD/SecF_arch_bac"/>
</dbReference>
<feature type="transmembrane region" description="Helical" evidence="9">
    <location>
        <begin position="274"/>
        <end position="293"/>
    </location>
</feature>
<organism evidence="12 13">
    <name type="scientific">Formimonas warabiya</name>
    <dbReference type="NCBI Taxonomy" id="1761012"/>
    <lineage>
        <taxon>Bacteria</taxon>
        <taxon>Bacillati</taxon>
        <taxon>Bacillota</taxon>
        <taxon>Clostridia</taxon>
        <taxon>Eubacteriales</taxon>
        <taxon>Peptococcaceae</taxon>
        <taxon>Candidatus Formimonas</taxon>
    </lineage>
</organism>
<evidence type="ECO:0000259" key="11">
    <source>
        <dbReference type="Pfam" id="PF22599"/>
    </source>
</evidence>
<dbReference type="InterPro" id="IPR055344">
    <property type="entry name" value="SecD_SecF_C_bact"/>
</dbReference>
<evidence type="ECO:0000313" key="12">
    <source>
        <dbReference type="EMBL" id="ATW27474.1"/>
    </source>
</evidence>
<keyword evidence="7 9" id="KW-0811">Translocation</keyword>
<comment type="similarity">
    <text evidence="9">Belongs to the SecD/SecF family. SecD subfamily.</text>
</comment>
<keyword evidence="8 9" id="KW-0472">Membrane</keyword>
<name>A0A3G1KYA9_FORW1</name>
<dbReference type="Gene3D" id="3.30.1360.200">
    <property type="match status" value="1"/>
</dbReference>
<keyword evidence="6 9" id="KW-1133">Transmembrane helix</keyword>
<gene>
    <name evidence="9" type="primary">secD</name>
    <name evidence="12" type="ORF">DCMF_24400</name>
</gene>
<comment type="caution">
    <text evidence="9">Lacks conserved residue(s) required for the propagation of feature annotation.</text>
</comment>